<proteinExistence type="predicted"/>
<dbReference type="Proteomes" id="UP000263377">
    <property type="component" value="Unassembled WGS sequence"/>
</dbReference>
<reference evidence="1 2" key="1">
    <citation type="submission" date="2018-08" db="EMBL/GenBank/DDBJ databases">
        <title>Diversity &amp; Physiological Properties of Lignin-Decomposing Actinobacteria from Soil.</title>
        <authorList>
            <person name="Roh S.G."/>
            <person name="Kim S.B."/>
        </authorList>
    </citation>
    <scope>NUCLEOTIDE SEQUENCE [LARGE SCALE GENOMIC DNA]</scope>
    <source>
        <strain evidence="1 2">MMS17-GH009</strain>
    </source>
</reference>
<organism evidence="1 2">
    <name type="scientific">Kitasatospora xanthocidica</name>
    <dbReference type="NCBI Taxonomy" id="83382"/>
    <lineage>
        <taxon>Bacteria</taxon>
        <taxon>Bacillati</taxon>
        <taxon>Actinomycetota</taxon>
        <taxon>Actinomycetes</taxon>
        <taxon>Kitasatosporales</taxon>
        <taxon>Streptomycetaceae</taxon>
        <taxon>Kitasatospora</taxon>
    </lineage>
</organism>
<dbReference type="Pfam" id="PF20062">
    <property type="entry name" value="DUF6461"/>
    <property type="match status" value="1"/>
</dbReference>
<dbReference type="InterPro" id="IPR045592">
    <property type="entry name" value="DUF6461"/>
</dbReference>
<dbReference type="AlphaFoldDB" id="A0A372ZS63"/>
<evidence type="ECO:0000313" key="1">
    <source>
        <dbReference type="EMBL" id="RGD58035.1"/>
    </source>
</evidence>
<sequence length="215" mass="23405">MIIMTDALTWLAEPESIAYGGYSVVLARGLEPEELAARLAEGLPERTARPLDELTAEDLVEEYELEFAGGIEDIALHHGRSGDLAFAVAYGYWQGELSVRPEVSRGGAEVYHLEFEEENGKPVPPFFSAHRDGREVCSLNLHLDPSWGPGDVQGEPATAAALTAELAAVGLPDHDRAGDDLHRTCLEVLGRHFGLTLPRDLVREAELPALLLETD</sequence>
<gene>
    <name evidence="1" type="ORF">DR950_09745</name>
</gene>
<name>A0A372ZS63_9ACTN</name>
<dbReference type="EMBL" id="QVIG01000001">
    <property type="protein sequence ID" value="RGD58035.1"/>
    <property type="molecule type" value="Genomic_DNA"/>
</dbReference>
<protein>
    <submittedName>
        <fullName evidence="1">Uncharacterized protein</fullName>
    </submittedName>
</protein>
<comment type="caution">
    <text evidence="1">The sequence shown here is derived from an EMBL/GenBank/DDBJ whole genome shotgun (WGS) entry which is preliminary data.</text>
</comment>
<keyword evidence="2" id="KW-1185">Reference proteome</keyword>
<evidence type="ECO:0000313" key="2">
    <source>
        <dbReference type="Proteomes" id="UP000263377"/>
    </source>
</evidence>
<accession>A0A372ZS63</accession>